<sequence length="374" mass="43416">MYSDDDDLYTDDTSNGDIGFNYEDDELPDEATKEAPGKNYSVMHADVIRQKQEEDISWISNVLAVSRDSAIILLLHYNWNAYKIQEDWFADEEKVRKAVGLSCNALVGQDMINAFASEEGNSSYLLRSYIEDNKEFKWCPAPDCGLILRFAGYVLYKGDRADDNCNLERNTARKHLAKYTHYYERWVANHRSMDKAVESMKNMEIYGQVEGLRFILCLADEKELKFIKDAWEKIIECRRVLKWSYAFGYYLPENEHGKIQFFEYLQGEAESGLESLHRYAEEELQICLNSENPLTNFKIFREELKKQTTATANYFESLATTFKNGLSEVHSQGAANINRERATDGHDEQKYASTTTLHNEFSLYDYFSEPAQFC</sequence>
<evidence type="ECO:0000256" key="1">
    <source>
        <dbReference type="SAM" id="MobiDB-lite"/>
    </source>
</evidence>
<evidence type="ECO:0000313" key="4">
    <source>
        <dbReference type="Proteomes" id="UP001202328"/>
    </source>
</evidence>
<keyword evidence="4" id="KW-1185">Reference proteome</keyword>
<comment type="caution">
    <text evidence="3">The sequence shown here is derived from an EMBL/GenBank/DDBJ whole genome shotgun (WGS) entry which is preliminary data.</text>
</comment>
<name>A0AAD4X7P6_9MAGN</name>
<dbReference type="Proteomes" id="UP001202328">
    <property type="component" value="Unassembled WGS sequence"/>
</dbReference>
<evidence type="ECO:0000259" key="2">
    <source>
        <dbReference type="Pfam" id="PF21235"/>
    </source>
</evidence>
<accession>A0AAD4X7P6</accession>
<reference evidence="3" key="1">
    <citation type="submission" date="2022-04" db="EMBL/GenBank/DDBJ databases">
        <title>A functionally conserved STORR gene fusion in Papaver species that diverged 16.8 million years ago.</title>
        <authorList>
            <person name="Catania T."/>
        </authorList>
    </citation>
    <scope>NUCLEOTIDE SEQUENCE</scope>
    <source>
        <strain evidence="3">S-188037</strain>
    </source>
</reference>
<protein>
    <recommendedName>
        <fullName evidence="2">E3 ubiquitin-protein ligase ARIH1-like UBA-like domain-containing protein</fullName>
    </recommendedName>
</protein>
<dbReference type="InterPro" id="IPR048962">
    <property type="entry name" value="ARIH1-like_UBL"/>
</dbReference>
<dbReference type="Gene3D" id="1.20.120.1750">
    <property type="match status" value="1"/>
</dbReference>
<feature type="domain" description="E3 ubiquitin-protein ligase ARIH1-like UBA-like" evidence="2">
    <location>
        <begin position="50"/>
        <end position="89"/>
    </location>
</feature>
<dbReference type="EMBL" id="JAJJMB010014227">
    <property type="protein sequence ID" value="KAI3861983.1"/>
    <property type="molecule type" value="Genomic_DNA"/>
</dbReference>
<dbReference type="Pfam" id="PF21235">
    <property type="entry name" value="UBA_ARI1"/>
    <property type="match status" value="1"/>
</dbReference>
<feature type="region of interest" description="Disordered" evidence="1">
    <location>
        <begin position="1"/>
        <end position="34"/>
    </location>
</feature>
<organism evidence="3 4">
    <name type="scientific">Papaver atlanticum</name>
    <dbReference type="NCBI Taxonomy" id="357466"/>
    <lineage>
        <taxon>Eukaryota</taxon>
        <taxon>Viridiplantae</taxon>
        <taxon>Streptophyta</taxon>
        <taxon>Embryophyta</taxon>
        <taxon>Tracheophyta</taxon>
        <taxon>Spermatophyta</taxon>
        <taxon>Magnoliopsida</taxon>
        <taxon>Ranunculales</taxon>
        <taxon>Papaveraceae</taxon>
        <taxon>Papaveroideae</taxon>
        <taxon>Papaver</taxon>
    </lineage>
</organism>
<gene>
    <name evidence="3" type="ORF">MKW98_018266</name>
</gene>
<feature type="compositionally biased region" description="Acidic residues" evidence="1">
    <location>
        <begin position="1"/>
        <end position="10"/>
    </location>
</feature>
<dbReference type="AlphaFoldDB" id="A0AAD4X7P6"/>
<evidence type="ECO:0000313" key="3">
    <source>
        <dbReference type="EMBL" id="KAI3861983.1"/>
    </source>
</evidence>
<proteinExistence type="predicted"/>